<protein>
    <submittedName>
        <fullName evidence="1">Uncharacterized protein</fullName>
    </submittedName>
</protein>
<reference evidence="1" key="1">
    <citation type="submission" date="2018-11" db="EMBL/GenBank/DDBJ databases">
        <authorList>
            <person name="Alioto T."/>
            <person name="Alioto T."/>
        </authorList>
    </citation>
    <scope>NUCLEOTIDE SEQUENCE</scope>
</reference>
<comment type="caution">
    <text evidence="1">The sequence shown here is derived from an EMBL/GenBank/DDBJ whole genome shotgun (WGS) entry which is preliminary data.</text>
</comment>
<evidence type="ECO:0000313" key="1">
    <source>
        <dbReference type="EMBL" id="VDI28111.1"/>
    </source>
</evidence>
<evidence type="ECO:0000313" key="2">
    <source>
        <dbReference type="Proteomes" id="UP000596742"/>
    </source>
</evidence>
<name>A0A8B6E3I2_MYTGA</name>
<gene>
    <name evidence="1" type="ORF">MGAL_10B089671</name>
</gene>
<organism evidence="1 2">
    <name type="scientific">Mytilus galloprovincialis</name>
    <name type="common">Mediterranean mussel</name>
    <dbReference type="NCBI Taxonomy" id="29158"/>
    <lineage>
        <taxon>Eukaryota</taxon>
        <taxon>Metazoa</taxon>
        <taxon>Spiralia</taxon>
        <taxon>Lophotrochozoa</taxon>
        <taxon>Mollusca</taxon>
        <taxon>Bivalvia</taxon>
        <taxon>Autobranchia</taxon>
        <taxon>Pteriomorphia</taxon>
        <taxon>Mytilida</taxon>
        <taxon>Mytiloidea</taxon>
        <taxon>Mytilidae</taxon>
        <taxon>Mytilinae</taxon>
        <taxon>Mytilus</taxon>
    </lineage>
</organism>
<proteinExistence type="predicted"/>
<dbReference type="Proteomes" id="UP000596742">
    <property type="component" value="Unassembled WGS sequence"/>
</dbReference>
<accession>A0A8B6E3I2</accession>
<dbReference type="AlphaFoldDB" id="A0A8B6E3I2"/>
<sequence>MNTTNLPAYFKKTYHRRPRTTTMNRMTIGTHFDKTLKSTSYNKTMPARHLMNTTTSRAYSKTTYNRRQRTTTMNRLNVGRHFDKTLRTNIQSRGFPIYTRSTTEYRYTEYEPTSEENLFRILPA</sequence>
<keyword evidence="2" id="KW-1185">Reference proteome</keyword>
<dbReference type="EMBL" id="UYJE01004452">
    <property type="protein sequence ID" value="VDI28111.1"/>
    <property type="molecule type" value="Genomic_DNA"/>
</dbReference>